<evidence type="ECO:0000256" key="3">
    <source>
        <dbReference type="ARBA" id="ARBA00023274"/>
    </source>
</evidence>
<comment type="similarity">
    <text evidence="1">Belongs to the universal ribosomal protein uS17 family.</text>
</comment>
<keyword evidence="2 4" id="KW-0689">Ribosomal protein</keyword>
<gene>
    <name evidence="4" type="ORF">A2174_03690</name>
</gene>
<sequence>VTRLKKHPKYKRQYKVTTHYKAHDEKGEYHNGDKVVMVQCRPYSKDKRWRVKGFVPAKRGNKTFTPLDGASRLSNGVLNVVAKN</sequence>
<evidence type="ECO:0000256" key="2">
    <source>
        <dbReference type="ARBA" id="ARBA00022980"/>
    </source>
</evidence>
<keyword evidence="3" id="KW-0687">Ribonucleoprotein</keyword>
<evidence type="ECO:0000313" key="4">
    <source>
        <dbReference type="EMBL" id="OGZ34338.1"/>
    </source>
</evidence>
<proteinExistence type="inferred from homology"/>
<evidence type="ECO:0000256" key="1">
    <source>
        <dbReference type="ARBA" id="ARBA00010254"/>
    </source>
</evidence>
<dbReference type="Pfam" id="PF00366">
    <property type="entry name" value="Ribosomal_S17"/>
    <property type="match status" value="1"/>
</dbReference>
<dbReference type="AlphaFoldDB" id="A0A1G2F9Q0"/>
<dbReference type="SUPFAM" id="SSF50249">
    <property type="entry name" value="Nucleic acid-binding proteins"/>
    <property type="match status" value="1"/>
</dbReference>
<protein>
    <submittedName>
        <fullName evidence="4">30S ribosomal protein S17</fullName>
    </submittedName>
</protein>
<dbReference type="CDD" id="cd00364">
    <property type="entry name" value="Ribosomal_uS17"/>
    <property type="match status" value="1"/>
</dbReference>
<dbReference type="Gene3D" id="2.40.50.140">
    <property type="entry name" value="Nucleic acid-binding proteins"/>
    <property type="match status" value="1"/>
</dbReference>
<dbReference type="EMBL" id="MHMV01000027">
    <property type="protein sequence ID" value="OGZ34338.1"/>
    <property type="molecule type" value="Genomic_DNA"/>
</dbReference>
<dbReference type="PANTHER" id="PTHR10744:SF1">
    <property type="entry name" value="SMALL RIBOSOMAL SUBUNIT PROTEIN US17M"/>
    <property type="match status" value="1"/>
</dbReference>
<dbReference type="InterPro" id="IPR000266">
    <property type="entry name" value="Ribosomal_uS17"/>
</dbReference>
<dbReference type="GO" id="GO:0022627">
    <property type="term" value="C:cytosolic small ribosomal subunit"/>
    <property type="evidence" value="ECO:0007669"/>
    <property type="project" value="TreeGrafter"/>
</dbReference>
<accession>A0A1G2F9Q0</accession>
<organism evidence="4 5">
    <name type="scientific">Candidatus Portnoybacteria bacterium RBG_13_41_18</name>
    <dbReference type="NCBI Taxonomy" id="1801991"/>
    <lineage>
        <taxon>Bacteria</taxon>
        <taxon>Candidatus Portnoyibacteriota</taxon>
    </lineage>
</organism>
<reference evidence="4 5" key="1">
    <citation type="journal article" date="2016" name="Nat. Commun.">
        <title>Thousands of microbial genomes shed light on interconnected biogeochemical processes in an aquifer system.</title>
        <authorList>
            <person name="Anantharaman K."/>
            <person name="Brown C.T."/>
            <person name="Hug L.A."/>
            <person name="Sharon I."/>
            <person name="Castelle C.J."/>
            <person name="Probst A.J."/>
            <person name="Thomas B.C."/>
            <person name="Singh A."/>
            <person name="Wilkins M.J."/>
            <person name="Karaoz U."/>
            <person name="Brodie E.L."/>
            <person name="Williams K.H."/>
            <person name="Hubbard S.S."/>
            <person name="Banfield J.F."/>
        </authorList>
    </citation>
    <scope>NUCLEOTIDE SEQUENCE [LARGE SCALE GENOMIC DNA]</scope>
</reference>
<dbReference type="Proteomes" id="UP000177725">
    <property type="component" value="Unassembled WGS sequence"/>
</dbReference>
<dbReference type="InterPro" id="IPR012340">
    <property type="entry name" value="NA-bd_OB-fold"/>
</dbReference>
<feature type="non-terminal residue" evidence="4">
    <location>
        <position position="1"/>
    </location>
</feature>
<dbReference type="GO" id="GO:0006412">
    <property type="term" value="P:translation"/>
    <property type="evidence" value="ECO:0007669"/>
    <property type="project" value="InterPro"/>
</dbReference>
<dbReference type="GO" id="GO:0003735">
    <property type="term" value="F:structural constituent of ribosome"/>
    <property type="evidence" value="ECO:0007669"/>
    <property type="project" value="InterPro"/>
</dbReference>
<name>A0A1G2F9Q0_9BACT</name>
<dbReference type="PANTHER" id="PTHR10744">
    <property type="entry name" value="40S RIBOSOMAL PROTEIN S11 FAMILY MEMBER"/>
    <property type="match status" value="1"/>
</dbReference>
<comment type="caution">
    <text evidence="4">The sequence shown here is derived from an EMBL/GenBank/DDBJ whole genome shotgun (WGS) entry which is preliminary data.</text>
</comment>
<evidence type="ECO:0000313" key="5">
    <source>
        <dbReference type="Proteomes" id="UP000177725"/>
    </source>
</evidence>